<dbReference type="InterPro" id="IPR034804">
    <property type="entry name" value="SQR/QFR_C/D"/>
</dbReference>
<feature type="transmembrane region" description="Helical" evidence="8">
    <location>
        <begin position="126"/>
        <end position="148"/>
    </location>
</feature>
<name>A0A147KCY3_THECS</name>
<keyword evidence="7 8" id="KW-0472">Membrane</keyword>
<dbReference type="SUPFAM" id="SSF81343">
    <property type="entry name" value="Fumarate reductase respiratory complex transmembrane subunits"/>
    <property type="match status" value="1"/>
</dbReference>
<dbReference type="EMBL" id="LGEM01000145">
    <property type="protein sequence ID" value="KUP95164.1"/>
    <property type="molecule type" value="Genomic_DNA"/>
</dbReference>
<gene>
    <name evidence="9" type="ORF">AC529_19065</name>
</gene>
<feature type="transmembrane region" description="Helical" evidence="8">
    <location>
        <begin position="72"/>
        <end position="95"/>
    </location>
</feature>
<keyword evidence="5 8" id="KW-1133">Transmembrane helix</keyword>
<comment type="caution">
    <text evidence="9">The sequence shown here is derived from an EMBL/GenBank/DDBJ whole genome shotgun (WGS) entry which is preliminary data.</text>
</comment>
<dbReference type="CDD" id="cd03498">
    <property type="entry name" value="SQR_TypeB_2_TM"/>
    <property type="match status" value="1"/>
</dbReference>
<keyword evidence="6" id="KW-0408">Iron</keyword>
<accession>A0A147KCY3</accession>
<dbReference type="InterPro" id="IPR000701">
    <property type="entry name" value="SuccDH_FuR_B_TM-su"/>
</dbReference>
<evidence type="ECO:0000313" key="10">
    <source>
        <dbReference type="Proteomes" id="UP000074382"/>
    </source>
</evidence>
<proteinExistence type="predicted"/>
<keyword evidence="10" id="KW-1185">Reference proteome</keyword>
<dbReference type="PATRIC" id="fig|665004.4.peg.3756"/>
<feature type="transmembrane region" description="Helical" evidence="8">
    <location>
        <begin position="18"/>
        <end position="40"/>
    </location>
</feature>
<evidence type="ECO:0000256" key="8">
    <source>
        <dbReference type="SAM" id="Phobius"/>
    </source>
</evidence>
<evidence type="ECO:0000256" key="5">
    <source>
        <dbReference type="ARBA" id="ARBA00022989"/>
    </source>
</evidence>
<evidence type="ECO:0000256" key="4">
    <source>
        <dbReference type="ARBA" id="ARBA00022723"/>
    </source>
</evidence>
<sequence>MANSTLTKQRSTALRSTVAAKAAMAVTGAILVLFLIAHMYGNLMIFGGQETFDNYSHHLRVLGEPMLPRNGFLWIMRVVLLASVIIHMYSAFTLWSRARRATGGKGSRRYHSSKNRRGVQRTYASFTLRWGGVVIALFVTYHLLHLTANIIAPGGASDSPYERVVNGFQIWWVVLIYLISMLAVGFHLRHGLWSAVQTLGRNKAQRQRAINVVATAVAVVITVGFLIPPFSVLFGLVG</sequence>
<reference evidence="10" key="1">
    <citation type="journal article" date="2017" name="Acta Aliment.">
        <title>Plant polysaccharide degrading enzyme system of Thermpbifida cellulosilytica TB100 revealed by de novo genome project data.</title>
        <authorList>
            <person name="Toth A."/>
            <person name="Baka E."/>
            <person name="Luzics S."/>
            <person name="Bata-Vidacs I."/>
            <person name="Nagy I."/>
            <person name="Balint B."/>
            <person name="Herceg R."/>
            <person name="Olasz F."/>
            <person name="Wilk T."/>
            <person name="Nagy T."/>
            <person name="Kriszt B."/>
            <person name="Nagy I."/>
            <person name="Kukolya J."/>
        </authorList>
    </citation>
    <scope>NUCLEOTIDE SEQUENCE [LARGE SCALE GENOMIC DNA]</scope>
    <source>
        <strain evidence="10">TB100</strain>
    </source>
</reference>
<feature type="transmembrane region" description="Helical" evidence="8">
    <location>
        <begin position="168"/>
        <end position="188"/>
    </location>
</feature>
<evidence type="ECO:0000256" key="7">
    <source>
        <dbReference type="ARBA" id="ARBA00023136"/>
    </source>
</evidence>
<dbReference type="GO" id="GO:0046872">
    <property type="term" value="F:metal ion binding"/>
    <property type="evidence" value="ECO:0007669"/>
    <property type="project" value="UniProtKB-KW"/>
</dbReference>
<organism evidence="9 10">
    <name type="scientific">Thermobifida cellulosilytica TB100</name>
    <dbReference type="NCBI Taxonomy" id="665004"/>
    <lineage>
        <taxon>Bacteria</taxon>
        <taxon>Bacillati</taxon>
        <taxon>Actinomycetota</taxon>
        <taxon>Actinomycetes</taxon>
        <taxon>Streptosporangiales</taxon>
        <taxon>Nocardiopsidaceae</taxon>
        <taxon>Thermobifida</taxon>
    </lineage>
</organism>
<keyword evidence="2" id="KW-0349">Heme</keyword>
<dbReference type="RefSeq" id="WP_068758375.1">
    <property type="nucleotide sequence ID" value="NZ_KQ950186.1"/>
</dbReference>
<evidence type="ECO:0000256" key="2">
    <source>
        <dbReference type="ARBA" id="ARBA00022617"/>
    </source>
</evidence>
<evidence type="ECO:0000256" key="3">
    <source>
        <dbReference type="ARBA" id="ARBA00022692"/>
    </source>
</evidence>
<dbReference type="Pfam" id="PF01127">
    <property type="entry name" value="Sdh_cyt"/>
    <property type="match status" value="1"/>
</dbReference>
<keyword evidence="3 8" id="KW-0812">Transmembrane</keyword>
<dbReference type="Gene3D" id="1.20.1300.10">
    <property type="entry name" value="Fumarate reductase/succinate dehydrogenase, transmembrane subunit"/>
    <property type="match status" value="1"/>
</dbReference>
<comment type="subcellular location">
    <subcellularLocation>
        <location evidence="1">Membrane</location>
    </subcellularLocation>
</comment>
<dbReference type="NCBIfam" id="TIGR02046">
    <property type="entry name" value="sdhC_b558_fam"/>
    <property type="match status" value="1"/>
</dbReference>
<dbReference type="InterPro" id="IPR011138">
    <property type="entry name" value="Cytochrome_b-558"/>
</dbReference>
<dbReference type="GO" id="GO:0016020">
    <property type="term" value="C:membrane"/>
    <property type="evidence" value="ECO:0007669"/>
    <property type="project" value="UniProtKB-SubCell"/>
</dbReference>
<evidence type="ECO:0000256" key="1">
    <source>
        <dbReference type="ARBA" id="ARBA00004370"/>
    </source>
</evidence>
<dbReference type="Proteomes" id="UP000074382">
    <property type="component" value="Unassembled WGS sequence"/>
</dbReference>
<keyword evidence="4" id="KW-0479">Metal-binding</keyword>
<evidence type="ECO:0000313" key="9">
    <source>
        <dbReference type="EMBL" id="KUP95164.1"/>
    </source>
</evidence>
<dbReference type="AlphaFoldDB" id="A0A147KCY3"/>
<feature type="transmembrane region" description="Helical" evidence="8">
    <location>
        <begin position="209"/>
        <end position="237"/>
    </location>
</feature>
<protein>
    <submittedName>
        <fullName evidence="9">Succinate dehydrogenase</fullName>
    </submittedName>
</protein>
<dbReference type="OrthoDB" id="9788081at2"/>
<dbReference type="STRING" id="665004.AC529_19065"/>
<evidence type="ECO:0000256" key="6">
    <source>
        <dbReference type="ARBA" id="ARBA00023004"/>
    </source>
</evidence>